<comment type="subcellular location">
    <subcellularLocation>
        <location evidence="1">Membrane</location>
        <topology evidence="1">Multi-pass membrane protein</topology>
    </subcellularLocation>
</comment>
<dbReference type="SUPFAM" id="SSF53448">
    <property type="entry name" value="Nucleotide-diphospho-sugar transferases"/>
    <property type="match status" value="1"/>
</dbReference>
<comment type="caution">
    <text evidence="8">The sequence shown here is derived from an EMBL/GenBank/DDBJ whole genome shotgun (WGS) entry which is preliminary data.</text>
</comment>
<dbReference type="Gene3D" id="3.90.550.10">
    <property type="entry name" value="Spore Coat Polysaccharide Biosynthesis Protein SpsA, Chain A"/>
    <property type="match status" value="1"/>
</dbReference>
<evidence type="ECO:0000313" key="8">
    <source>
        <dbReference type="EMBL" id="GAA1537389.1"/>
    </source>
</evidence>
<dbReference type="InterPro" id="IPR001173">
    <property type="entry name" value="Glyco_trans_2-like"/>
</dbReference>
<evidence type="ECO:0000256" key="1">
    <source>
        <dbReference type="ARBA" id="ARBA00004141"/>
    </source>
</evidence>
<evidence type="ECO:0000256" key="2">
    <source>
        <dbReference type="ARBA" id="ARBA00022692"/>
    </source>
</evidence>
<dbReference type="EMBL" id="BAAAOR010000033">
    <property type="protein sequence ID" value="GAA1537389.1"/>
    <property type="molecule type" value="Genomic_DNA"/>
</dbReference>
<evidence type="ECO:0000313" key="9">
    <source>
        <dbReference type="Proteomes" id="UP001500842"/>
    </source>
</evidence>
<accession>A0ABN2BAR5</accession>
<proteinExistence type="predicted"/>
<dbReference type="Proteomes" id="UP001500842">
    <property type="component" value="Unassembled WGS sequence"/>
</dbReference>
<feature type="domain" description="Glycosyltransferase 2-like" evidence="6">
    <location>
        <begin position="3"/>
        <end position="109"/>
    </location>
</feature>
<dbReference type="InterPro" id="IPR007267">
    <property type="entry name" value="GtrA_DPMS_TM"/>
</dbReference>
<evidence type="ECO:0000256" key="4">
    <source>
        <dbReference type="ARBA" id="ARBA00023136"/>
    </source>
</evidence>
<keyword evidence="9" id="KW-1185">Reference proteome</keyword>
<dbReference type="PANTHER" id="PTHR10859:SF114">
    <property type="entry name" value="DOLICHOL-PHOSPHATE MANNOSYLTRANSFERASE"/>
    <property type="match status" value="1"/>
</dbReference>
<evidence type="ECO:0000259" key="6">
    <source>
        <dbReference type="Pfam" id="PF00535"/>
    </source>
</evidence>
<sequence length="353" mass="37648">MHVLIPAYQPSAELIGVVTGLLRARPAVEVLVVDDGSGPSYAPVFSAARTAGAHVLHLDANHGKGFALRAGIRHLDDVRAAGPVVTADADGQHAVADILRVLDAVDTRVDAPPHLVLGVRALDEGVPLRSRIGNTATRLLFRAASGRRLHDTQTGLRAFPATLLPWLLTLRGDRYEYELVMLLHAARHGVVLRTVPIATIYLDGNESSHFRPVADSVRIYAPLLLFVASSLSAFAIDTVALLVLHSLLGSLLVAVVGARLLSASVNFAVNRRLVFGGAATPWHRAARRYAALAVLLLAANYLVLAGLYGLGLPLLAAKLVTEVLLVATSYVVQARFVFARRHDRSGRSPGVHA</sequence>
<feature type="domain" description="GtrA/DPMS transmembrane" evidence="7">
    <location>
        <begin position="226"/>
        <end position="338"/>
    </location>
</feature>
<dbReference type="RefSeq" id="WP_219996201.1">
    <property type="nucleotide sequence ID" value="NZ_BAAAOR010000033.1"/>
</dbReference>
<feature type="transmembrane region" description="Helical" evidence="5">
    <location>
        <begin position="219"/>
        <end position="244"/>
    </location>
</feature>
<evidence type="ECO:0000256" key="5">
    <source>
        <dbReference type="SAM" id="Phobius"/>
    </source>
</evidence>
<keyword evidence="2 5" id="KW-0812">Transmembrane</keyword>
<gene>
    <name evidence="8" type="ORF">GCM10009788_44990</name>
</gene>
<protein>
    <submittedName>
        <fullName evidence="8">Bifunctional glycosyltransferase family 2/GtrA family protein</fullName>
    </submittedName>
</protein>
<dbReference type="PANTHER" id="PTHR10859">
    <property type="entry name" value="GLYCOSYL TRANSFERASE"/>
    <property type="match status" value="1"/>
</dbReference>
<dbReference type="InterPro" id="IPR029044">
    <property type="entry name" value="Nucleotide-diphossugar_trans"/>
</dbReference>
<dbReference type="Pfam" id="PF00535">
    <property type="entry name" value="Glycos_transf_2"/>
    <property type="match status" value="1"/>
</dbReference>
<keyword evidence="4 5" id="KW-0472">Membrane</keyword>
<evidence type="ECO:0000259" key="7">
    <source>
        <dbReference type="Pfam" id="PF04138"/>
    </source>
</evidence>
<feature type="transmembrane region" description="Helical" evidence="5">
    <location>
        <begin position="289"/>
        <end position="310"/>
    </location>
</feature>
<feature type="transmembrane region" description="Helical" evidence="5">
    <location>
        <begin position="250"/>
        <end position="269"/>
    </location>
</feature>
<reference evidence="8 9" key="1">
    <citation type="journal article" date="2019" name="Int. J. Syst. Evol. Microbiol.">
        <title>The Global Catalogue of Microorganisms (GCM) 10K type strain sequencing project: providing services to taxonomists for standard genome sequencing and annotation.</title>
        <authorList>
            <consortium name="The Broad Institute Genomics Platform"/>
            <consortium name="The Broad Institute Genome Sequencing Center for Infectious Disease"/>
            <person name="Wu L."/>
            <person name="Ma J."/>
        </authorList>
    </citation>
    <scope>NUCLEOTIDE SEQUENCE [LARGE SCALE GENOMIC DNA]</scope>
    <source>
        <strain evidence="8 9">JCM 14942</strain>
    </source>
</reference>
<dbReference type="CDD" id="cd04179">
    <property type="entry name" value="DPM_DPG-synthase_like"/>
    <property type="match status" value="1"/>
</dbReference>
<dbReference type="Pfam" id="PF04138">
    <property type="entry name" value="GtrA_DPMS_TM"/>
    <property type="match status" value="1"/>
</dbReference>
<feature type="transmembrane region" description="Helical" evidence="5">
    <location>
        <begin position="316"/>
        <end position="338"/>
    </location>
</feature>
<keyword evidence="3 5" id="KW-1133">Transmembrane helix</keyword>
<name>A0ABN2BAR5_9ACTN</name>
<organism evidence="8 9">
    <name type="scientific">Nocardioides humi</name>
    <dbReference type="NCBI Taxonomy" id="449461"/>
    <lineage>
        <taxon>Bacteria</taxon>
        <taxon>Bacillati</taxon>
        <taxon>Actinomycetota</taxon>
        <taxon>Actinomycetes</taxon>
        <taxon>Propionibacteriales</taxon>
        <taxon>Nocardioidaceae</taxon>
        <taxon>Nocardioides</taxon>
    </lineage>
</organism>
<evidence type="ECO:0000256" key="3">
    <source>
        <dbReference type="ARBA" id="ARBA00022989"/>
    </source>
</evidence>